<dbReference type="InterPro" id="IPR014721">
    <property type="entry name" value="Ribsml_uS5_D2-typ_fold_subgr"/>
</dbReference>
<keyword evidence="3" id="KW-0496">Mitochondrion</keyword>
<dbReference type="InterPro" id="IPR020568">
    <property type="entry name" value="Ribosomal_Su5_D2-typ_SF"/>
</dbReference>
<dbReference type="Gene3D" id="3.30.70.240">
    <property type="match status" value="1"/>
</dbReference>
<dbReference type="Gene3D" id="3.30.230.10">
    <property type="match status" value="1"/>
</dbReference>
<keyword evidence="6" id="KW-0251">Elongation factor</keyword>
<evidence type="ECO:0000256" key="4">
    <source>
        <dbReference type="ARBA" id="ARBA00023134"/>
    </source>
</evidence>
<feature type="domain" description="Tr-type G" evidence="5">
    <location>
        <begin position="34"/>
        <end position="321"/>
    </location>
</feature>
<dbReference type="CDD" id="cd01514">
    <property type="entry name" value="Elongation_Factor_C"/>
    <property type="match status" value="1"/>
</dbReference>
<dbReference type="AlphaFoldDB" id="A0A0C2HAV4"/>
<protein>
    <submittedName>
        <fullName evidence="6">Putative translation elongation factor G</fullName>
    </submittedName>
</protein>
<gene>
    <name evidence="6" type="ORF">ANCDUO_00895</name>
</gene>
<dbReference type="InterPro" id="IPR000640">
    <property type="entry name" value="EFG_V-like"/>
</dbReference>
<dbReference type="InterPro" id="IPR005225">
    <property type="entry name" value="Small_GTP-bd"/>
</dbReference>
<dbReference type="GO" id="GO:0005759">
    <property type="term" value="C:mitochondrial matrix"/>
    <property type="evidence" value="ECO:0007669"/>
    <property type="project" value="UniProtKB-ARBA"/>
</dbReference>
<proteinExistence type="predicted"/>
<dbReference type="GO" id="GO:0032790">
    <property type="term" value="P:ribosome disassembly"/>
    <property type="evidence" value="ECO:0007669"/>
    <property type="project" value="TreeGrafter"/>
</dbReference>
<dbReference type="PRINTS" id="PR00315">
    <property type="entry name" value="ELONGATNFCT"/>
</dbReference>
<dbReference type="GO" id="GO:0005525">
    <property type="term" value="F:GTP binding"/>
    <property type="evidence" value="ECO:0007669"/>
    <property type="project" value="UniProtKB-KW"/>
</dbReference>
<dbReference type="Pfam" id="PF22042">
    <property type="entry name" value="EF-G_D2"/>
    <property type="match status" value="1"/>
</dbReference>
<dbReference type="SUPFAM" id="SSF50447">
    <property type="entry name" value="Translation proteins"/>
    <property type="match status" value="1"/>
</dbReference>
<evidence type="ECO:0000259" key="5">
    <source>
        <dbReference type="PROSITE" id="PS51722"/>
    </source>
</evidence>
<dbReference type="InterPro" id="IPR000795">
    <property type="entry name" value="T_Tr_GTP-bd_dom"/>
</dbReference>
<dbReference type="Gene3D" id="3.30.70.870">
    <property type="entry name" value="Elongation Factor G (Translational Gtpase), domain 3"/>
    <property type="match status" value="1"/>
</dbReference>
<keyword evidence="7" id="KW-1185">Reference proteome</keyword>
<dbReference type="CDD" id="cd16262">
    <property type="entry name" value="EFG_III"/>
    <property type="match status" value="1"/>
</dbReference>
<dbReference type="PROSITE" id="PS00301">
    <property type="entry name" value="G_TR_1"/>
    <property type="match status" value="1"/>
</dbReference>
<accession>A0A0C2HAV4</accession>
<keyword evidence="2" id="KW-0648">Protein biosynthesis</keyword>
<dbReference type="Pfam" id="PF14492">
    <property type="entry name" value="EFG_III"/>
    <property type="match status" value="1"/>
</dbReference>
<evidence type="ECO:0000313" key="6">
    <source>
        <dbReference type="EMBL" id="KIH68764.1"/>
    </source>
</evidence>
<dbReference type="Proteomes" id="UP000054047">
    <property type="component" value="Unassembled WGS sequence"/>
</dbReference>
<dbReference type="NCBIfam" id="TIGR00231">
    <property type="entry name" value="small_GTP"/>
    <property type="match status" value="1"/>
</dbReference>
<keyword evidence="1" id="KW-0547">Nucleotide-binding</keyword>
<dbReference type="SUPFAM" id="SSF54211">
    <property type="entry name" value="Ribosomal protein S5 domain 2-like"/>
    <property type="match status" value="1"/>
</dbReference>
<dbReference type="GO" id="GO:0003746">
    <property type="term" value="F:translation elongation factor activity"/>
    <property type="evidence" value="ECO:0007669"/>
    <property type="project" value="UniProtKB-KW"/>
</dbReference>
<dbReference type="SMART" id="SM00889">
    <property type="entry name" value="EFG_IV"/>
    <property type="match status" value="1"/>
</dbReference>
<reference evidence="6 7" key="1">
    <citation type="submission" date="2013-12" db="EMBL/GenBank/DDBJ databases">
        <title>Draft genome of the parsitic nematode Ancylostoma duodenale.</title>
        <authorList>
            <person name="Mitreva M."/>
        </authorList>
    </citation>
    <scope>NUCLEOTIDE SEQUENCE [LARGE SCALE GENOMIC DNA]</scope>
    <source>
        <strain evidence="6 7">Zhejiang</strain>
    </source>
</reference>
<dbReference type="Pfam" id="PF00679">
    <property type="entry name" value="EFG_C"/>
    <property type="match status" value="1"/>
</dbReference>
<evidence type="ECO:0000313" key="7">
    <source>
        <dbReference type="Proteomes" id="UP000054047"/>
    </source>
</evidence>
<dbReference type="InterPro" id="IPR009000">
    <property type="entry name" value="Transl_B-barrel_sf"/>
</dbReference>
<dbReference type="Pfam" id="PF03764">
    <property type="entry name" value="EFG_IV"/>
    <property type="match status" value="1"/>
</dbReference>
<dbReference type="InterPro" id="IPR053905">
    <property type="entry name" value="EF-G-like_DII"/>
</dbReference>
<organism evidence="6 7">
    <name type="scientific">Ancylostoma duodenale</name>
    <dbReference type="NCBI Taxonomy" id="51022"/>
    <lineage>
        <taxon>Eukaryota</taxon>
        <taxon>Metazoa</taxon>
        <taxon>Ecdysozoa</taxon>
        <taxon>Nematoda</taxon>
        <taxon>Chromadorea</taxon>
        <taxon>Rhabditida</taxon>
        <taxon>Rhabditina</taxon>
        <taxon>Rhabditomorpha</taxon>
        <taxon>Strongyloidea</taxon>
        <taxon>Ancylostomatidae</taxon>
        <taxon>Ancylostomatinae</taxon>
        <taxon>Ancylostoma</taxon>
    </lineage>
</organism>
<keyword evidence="4" id="KW-0342">GTP-binding</keyword>
<dbReference type="PANTHER" id="PTHR43261">
    <property type="entry name" value="TRANSLATION ELONGATION FACTOR G-RELATED"/>
    <property type="match status" value="1"/>
</dbReference>
<name>A0A0C2HAV4_9BILA</name>
<dbReference type="OrthoDB" id="198619at2759"/>
<dbReference type="EMBL" id="KN726297">
    <property type="protein sequence ID" value="KIH68764.1"/>
    <property type="molecule type" value="Genomic_DNA"/>
</dbReference>
<dbReference type="InterPro" id="IPR027417">
    <property type="entry name" value="P-loop_NTPase"/>
</dbReference>
<dbReference type="InterPro" id="IPR035647">
    <property type="entry name" value="EFG_III/V"/>
</dbReference>
<dbReference type="FunFam" id="3.40.50.300:FF:000514">
    <property type="entry name" value="Ribosome-releasing factor 2, mitochondrial"/>
    <property type="match status" value="1"/>
</dbReference>
<sequence>MRCLTRLKPLARFPRRLLSFAKKDEENVMKSLPSEIRNIGIVAHIDAGKTTVTERMLYLAGVIRSMGDVDSGNTVTDFLDMERERGITIQLAAITFGWKKHRINLIDTPGHSMEIAYAPYSFVLVEVERCARVLDGIVTVLDGSSGVQAQTLTVWRQAAKFRLPCSFFVNKLDKKEADFKRAVDSVEQKLGIKTLVTASPYFEKQALGGVVDVIAKRFVPLEMDGQWKNVEPNSVPGDILCAGRETLCCNLAELNADFMSLFLEHYNGDAMNVPSSAIVKALRQVTLSNIGAAIGCGSALRCPATVQPVLDHVVQLLPSPKERNTSLTKFFGDTLCGLVFKIGHDKRHGKLSFVRVYTGTLTSNSVLFNSSRGTSEGPVKASPFELFIAHSSELIPVSSVSEGNIAVVSGLSSAMTGDTLLASESVGHQAAHSRHDLKNNEKVKHDVHRRSAHNVASNETDNDDVGVEILGDGQNIVLKGIDSPDPVYFCSIEPPTTKFTHEFEKALKEIAVEDPSLRVRFDQETGQTVVETMGELHLDIVKNRLIRDYGLNVFVGPLQIAYREIINDSVTQTSTVQDVIDEKKRNHAANLTLFIEPVPKSGKFKGVQVELPPDSANVRSEWLKAINEGCRNALHNGPVLGFPMQDVVIKLRGITTSGGRVNPALSTDFACSVAASYIGGNFFFLAISACAHKCVTEAIESAGARLIEPIMQLDITLESGTEAQSILHELTRRRADILDCSGTHWGTTNISARLPLSEMSGFPTTLRTLSSGLGTLHVQLADYRIVSDHDQMNIANAEFLHAHLLIRLSNLHLDDFKEEVNEVLDYLHEYDEELYYFILVATYRLSDDDLNRSLQESSLKKWQYSLDFPGRSSSFEVFSVPQLPWDISPALNADIAVPDVIKEGPSCRILCFDEEAATTALVDMFDGISSDVFQEQDDVFSLTKNCKLGRWSIARTQAVLDVEVAAANRTFLQEPSFTLFEP</sequence>
<dbReference type="GO" id="GO:0003924">
    <property type="term" value="F:GTPase activity"/>
    <property type="evidence" value="ECO:0007669"/>
    <property type="project" value="InterPro"/>
</dbReference>
<dbReference type="Pfam" id="PF00009">
    <property type="entry name" value="GTP_EFTU"/>
    <property type="match status" value="1"/>
</dbReference>
<evidence type="ECO:0000256" key="1">
    <source>
        <dbReference type="ARBA" id="ARBA00022741"/>
    </source>
</evidence>
<dbReference type="InterPro" id="IPR031157">
    <property type="entry name" value="G_TR_CS"/>
</dbReference>
<dbReference type="PROSITE" id="PS51722">
    <property type="entry name" value="G_TR_2"/>
    <property type="match status" value="1"/>
</dbReference>
<dbReference type="InterPro" id="IPR005517">
    <property type="entry name" value="Transl_elong_EFG/EF2_IV"/>
</dbReference>
<dbReference type="PANTHER" id="PTHR43261:SF1">
    <property type="entry name" value="RIBOSOME-RELEASING FACTOR 2, MITOCHONDRIAL"/>
    <property type="match status" value="1"/>
</dbReference>
<dbReference type="SUPFAM" id="SSF54980">
    <property type="entry name" value="EF-G C-terminal domain-like"/>
    <property type="match status" value="2"/>
</dbReference>
<dbReference type="Gene3D" id="2.40.30.10">
    <property type="entry name" value="Translation factors"/>
    <property type="match status" value="1"/>
</dbReference>
<dbReference type="Gene3D" id="3.40.50.300">
    <property type="entry name" value="P-loop containing nucleotide triphosphate hydrolases"/>
    <property type="match status" value="1"/>
</dbReference>
<dbReference type="InterPro" id="IPR009022">
    <property type="entry name" value="EFG_III"/>
</dbReference>
<evidence type="ECO:0000256" key="2">
    <source>
        <dbReference type="ARBA" id="ARBA00022917"/>
    </source>
</evidence>
<dbReference type="InterPro" id="IPR041095">
    <property type="entry name" value="EFG_II"/>
</dbReference>
<dbReference type="GO" id="GO:0032543">
    <property type="term" value="P:mitochondrial translation"/>
    <property type="evidence" value="ECO:0007669"/>
    <property type="project" value="TreeGrafter"/>
</dbReference>
<dbReference type="SUPFAM" id="SSF52540">
    <property type="entry name" value="P-loop containing nucleoside triphosphate hydrolases"/>
    <property type="match status" value="1"/>
</dbReference>
<evidence type="ECO:0000256" key="3">
    <source>
        <dbReference type="ARBA" id="ARBA00023128"/>
    </source>
</evidence>
<dbReference type="SMART" id="SM00838">
    <property type="entry name" value="EFG_C"/>
    <property type="match status" value="1"/>
</dbReference>